<evidence type="ECO:0000259" key="1">
    <source>
        <dbReference type="Pfam" id="PF01370"/>
    </source>
</evidence>
<feature type="domain" description="NAD-dependent epimerase/dehydratase" evidence="1">
    <location>
        <begin position="9"/>
        <end position="247"/>
    </location>
</feature>
<evidence type="ECO:0000313" key="2">
    <source>
        <dbReference type="EMBL" id="QDV39651.1"/>
    </source>
</evidence>
<dbReference type="SUPFAM" id="SSF51735">
    <property type="entry name" value="NAD(P)-binding Rossmann-fold domains"/>
    <property type="match status" value="1"/>
</dbReference>
<dbReference type="PANTHER" id="PTHR43245">
    <property type="entry name" value="BIFUNCTIONAL POLYMYXIN RESISTANCE PROTEIN ARNA"/>
    <property type="match status" value="1"/>
</dbReference>
<accession>A0A518HFP1</accession>
<dbReference type="PROSITE" id="PS00061">
    <property type="entry name" value="ADH_SHORT"/>
    <property type="match status" value="1"/>
</dbReference>
<dbReference type="EC" id="5.1.3.2" evidence="2"/>
<dbReference type="InterPro" id="IPR050177">
    <property type="entry name" value="Lipid_A_modif_metabolic_enz"/>
</dbReference>
<dbReference type="Gene3D" id="3.40.50.720">
    <property type="entry name" value="NAD(P)-binding Rossmann-like Domain"/>
    <property type="match status" value="1"/>
</dbReference>
<name>A0A518HFP1_9BACT</name>
<dbReference type="OrthoDB" id="258549at2"/>
<dbReference type="Pfam" id="PF01370">
    <property type="entry name" value="Epimerase"/>
    <property type="match status" value="1"/>
</dbReference>
<dbReference type="InterPro" id="IPR036291">
    <property type="entry name" value="NAD(P)-bd_dom_sf"/>
</dbReference>
<protein>
    <submittedName>
        <fullName evidence="2">UDP-glucose 4-epimerase</fullName>
        <ecNumber evidence="2">5.1.3.2</ecNumber>
    </submittedName>
</protein>
<dbReference type="CDD" id="cd05256">
    <property type="entry name" value="UDP_AE_SDR_e"/>
    <property type="match status" value="1"/>
</dbReference>
<dbReference type="RefSeq" id="WP_145279909.1">
    <property type="nucleotide sequence ID" value="NZ_CP036431.1"/>
</dbReference>
<dbReference type="KEGG" id="tpla:ElP_76230"/>
<keyword evidence="2" id="KW-0614">Plasmid</keyword>
<geneLocation type="plasmid" evidence="3">
    <name>pelp_5</name>
</geneLocation>
<keyword evidence="3" id="KW-1185">Reference proteome</keyword>
<sequence>MTTHPKGLVVVTGGAGFIGSHLVEALLADGHRVRVVDNLATGHRANLDHLGNAYEWVEGDLADFETCRGAVEGAEGVLHQAAIPSVPRSVREPLASHASGPTATLNVLEAARQSGTVRRVVFAASSSAYGDTETLPKHEGMLPRPLSPYAAGKLAGEHYVTVYAQTMGLDAVSLRYFNVFGPRQDPSSPYSGVISLFVRAMAEGRRPTILGDGEQTRDFTFVANIVRANLLALHADRPLGGAVFNVGTGRRISLRQLVEAINAALGTTLDPEFGPPRAGDVRDSQADLSAIRADLDFEPVVDFEEGLRHTVGWMTSGGVGVG</sequence>
<dbReference type="GO" id="GO:0003978">
    <property type="term" value="F:UDP-glucose 4-epimerase activity"/>
    <property type="evidence" value="ECO:0007669"/>
    <property type="project" value="UniProtKB-EC"/>
</dbReference>
<dbReference type="InterPro" id="IPR001509">
    <property type="entry name" value="Epimerase_deHydtase"/>
</dbReference>
<dbReference type="InterPro" id="IPR020904">
    <property type="entry name" value="Sc_DH/Rdtase_CS"/>
</dbReference>
<keyword evidence="2" id="KW-0413">Isomerase</keyword>
<dbReference type="EMBL" id="CP036431">
    <property type="protein sequence ID" value="QDV39651.1"/>
    <property type="molecule type" value="Genomic_DNA"/>
</dbReference>
<dbReference type="PRINTS" id="PR01713">
    <property type="entry name" value="NUCEPIMERASE"/>
</dbReference>
<proteinExistence type="predicted"/>
<evidence type="ECO:0000313" key="3">
    <source>
        <dbReference type="Proteomes" id="UP000317835"/>
    </source>
</evidence>
<dbReference type="Proteomes" id="UP000317835">
    <property type="component" value="Plasmid pElP_5"/>
</dbReference>
<dbReference type="AlphaFoldDB" id="A0A518HFP1"/>
<dbReference type="Gene3D" id="3.90.25.10">
    <property type="entry name" value="UDP-galactose 4-epimerase, domain 1"/>
    <property type="match status" value="1"/>
</dbReference>
<dbReference type="PANTHER" id="PTHR43245:SF13">
    <property type="entry name" value="UDP-D-APIOSE_UDP-D-XYLOSE SYNTHASE 2"/>
    <property type="match status" value="1"/>
</dbReference>
<gene>
    <name evidence="2" type="ORF">ElP_76230</name>
</gene>
<organism evidence="2 3">
    <name type="scientific">Tautonia plasticadhaerens</name>
    <dbReference type="NCBI Taxonomy" id="2527974"/>
    <lineage>
        <taxon>Bacteria</taxon>
        <taxon>Pseudomonadati</taxon>
        <taxon>Planctomycetota</taxon>
        <taxon>Planctomycetia</taxon>
        <taxon>Isosphaerales</taxon>
        <taxon>Isosphaeraceae</taxon>
        <taxon>Tautonia</taxon>
    </lineage>
</organism>
<reference evidence="2 3" key="1">
    <citation type="submission" date="2019-02" db="EMBL/GenBank/DDBJ databases">
        <title>Deep-cultivation of Planctomycetes and their phenomic and genomic characterization uncovers novel biology.</title>
        <authorList>
            <person name="Wiegand S."/>
            <person name="Jogler M."/>
            <person name="Boedeker C."/>
            <person name="Pinto D."/>
            <person name="Vollmers J."/>
            <person name="Rivas-Marin E."/>
            <person name="Kohn T."/>
            <person name="Peeters S.H."/>
            <person name="Heuer A."/>
            <person name="Rast P."/>
            <person name="Oberbeckmann S."/>
            <person name="Bunk B."/>
            <person name="Jeske O."/>
            <person name="Meyerdierks A."/>
            <person name="Storesund J.E."/>
            <person name="Kallscheuer N."/>
            <person name="Luecker S."/>
            <person name="Lage O.M."/>
            <person name="Pohl T."/>
            <person name="Merkel B.J."/>
            <person name="Hornburger P."/>
            <person name="Mueller R.-W."/>
            <person name="Bruemmer F."/>
            <person name="Labrenz M."/>
            <person name="Spormann A.M."/>
            <person name="Op den Camp H."/>
            <person name="Overmann J."/>
            <person name="Amann R."/>
            <person name="Jetten M.S.M."/>
            <person name="Mascher T."/>
            <person name="Medema M.H."/>
            <person name="Devos D.P."/>
            <person name="Kaster A.-K."/>
            <person name="Ovreas L."/>
            <person name="Rohde M."/>
            <person name="Galperin M.Y."/>
            <person name="Jogler C."/>
        </authorList>
    </citation>
    <scope>NUCLEOTIDE SEQUENCE [LARGE SCALE GENOMIC DNA]</scope>
    <source>
        <strain evidence="2 3">ElP</strain>
        <plasmid evidence="3">pelp_5</plasmid>
    </source>
</reference>